<keyword evidence="2" id="KW-0732">Signal</keyword>
<feature type="compositionally biased region" description="Low complexity" evidence="1">
    <location>
        <begin position="109"/>
        <end position="119"/>
    </location>
</feature>
<feature type="region of interest" description="Disordered" evidence="1">
    <location>
        <begin position="109"/>
        <end position="188"/>
    </location>
</feature>
<feature type="chain" id="PRO_5002061810" evidence="2">
    <location>
        <begin position="21"/>
        <end position="188"/>
    </location>
</feature>
<sequence length="188" mass="19894">MERTLRALLVAPLALGGGPALELSNRAAAPVAEEQHGAAVGRRHQPELGAEALVVRIVPALPALPRQRLDLAPHGGIRAADGAPSAGAHGLLGLQLDVELERLPQPAAARVAAPAAREPAAGEERHSGEHGCRRQVGQRDRGVGERGDGGRRGEQRGECAGDVRKRGGEQEGGREEHEQQDEEIERRR</sequence>
<dbReference type="AlphaFoldDB" id="A0A0A9E9Z5"/>
<proteinExistence type="predicted"/>
<organism evidence="3">
    <name type="scientific">Arundo donax</name>
    <name type="common">Giant reed</name>
    <name type="synonym">Donax arundinaceus</name>
    <dbReference type="NCBI Taxonomy" id="35708"/>
    <lineage>
        <taxon>Eukaryota</taxon>
        <taxon>Viridiplantae</taxon>
        <taxon>Streptophyta</taxon>
        <taxon>Embryophyta</taxon>
        <taxon>Tracheophyta</taxon>
        <taxon>Spermatophyta</taxon>
        <taxon>Magnoliopsida</taxon>
        <taxon>Liliopsida</taxon>
        <taxon>Poales</taxon>
        <taxon>Poaceae</taxon>
        <taxon>PACMAD clade</taxon>
        <taxon>Arundinoideae</taxon>
        <taxon>Arundineae</taxon>
        <taxon>Arundo</taxon>
    </lineage>
</organism>
<evidence type="ECO:0000313" key="3">
    <source>
        <dbReference type="EMBL" id="JAD97584.1"/>
    </source>
</evidence>
<evidence type="ECO:0000256" key="1">
    <source>
        <dbReference type="SAM" id="MobiDB-lite"/>
    </source>
</evidence>
<reference evidence="3" key="2">
    <citation type="journal article" date="2015" name="Data Brief">
        <title>Shoot transcriptome of the giant reed, Arundo donax.</title>
        <authorList>
            <person name="Barrero R.A."/>
            <person name="Guerrero F.D."/>
            <person name="Moolhuijzen P."/>
            <person name="Goolsby J.A."/>
            <person name="Tidwell J."/>
            <person name="Bellgard S.E."/>
            <person name="Bellgard M.I."/>
        </authorList>
    </citation>
    <scope>NUCLEOTIDE SEQUENCE</scope>
    <source>
        <tissue evidence="3">Shoot tissue taken approximately 20 cm above the soil surface</tissue>
    </source>
</reference>
<dbReference type="EMBL" id="GBRH01200311">
    <property type="protein sequence ID" value="JAD97584.1"/>
    <property type="molecule type" value="Transcribed_RNA"/>
</dbReference>
<accession>A0A0A9E9Z5</accession>
<feature type="signal peptide" evidence="2">
    <location>
        <begin position="1"/>
        <end position="20"/>
    </location>
</feature>
<protein>
    <submittedName>
        <fullName evidence="3">Uncharacterized protein</fullName>
    </submittedName>
</protein>
<reference evidence="3" key="1">
    <citation type="submission" date="2014-09" db="EMBL/GenBank/DDBJ databases">
        <authorList>
            <person name="Magalhaes I.L.F."/>
            <person name="Oliveira U."/>
            <person name="Santos F.R."/>
            <person name="Vidigal T.H.D.A."/>
            <person name="Brescovit A.D."/>
            <person name="Santos A.J."/>
        </authorList>
    </citation>
    <scope>NUCLEOTIDE SEQUENCE</scope>
    <source>
        <tissue evidence="3">Shoot tissue taken approximately 20 cm above the soil surface</tissue>
    </source>
</reference>
<feature type="compositionally biased region" description="Acidic residues" evidence="1">
    <location>
        <begin position="178"/>
        <end position="188"/>
    </location>
</feature>
<name>A0A0A9E9Z5_ARUDO</name>
<evidence type="ECO:0000256" key="2">
    <source>
        <dbReference type="SAM" id="SignalP"/>
    </source>
</evidence>
<feature type="compositionally biased region" description="Basic and acidic residues" evidence="1">
    <location>
        <begin position="120"/>
        <end position="177"/>
    </location>
</feature>